<keyword evidence="8" id="KW-1185">Reference proteome</keyword>
<organism evidence="7 8">
    <name type="scientific">Amphimedon queenslandica</name>
    <name type="common">Sponge</name>
    <dbReference type="NCBI Taxonomy" id="400682"/>
    <lineage>
        <taxon>Eukaryota</taxon>
        <taxon>Metazoa</taxon>
        <taxon>Porifera</taxon>
        <taxon>Demospongiae</taxon>
        <taxon>Heteroscleromorpha</taxon>
        <taxon>Haplosclerida</taxon>
        <taxon>Niphatidae</taxon>
        <taxon>Amphimedon</taxon>
    </lineage>
</organism>
<dbReference type="GO" id="GO:0015193">
    <property type="term" value="F:L-proline transmembrane transporter activity"/>
    <property type="evidence" value="ECO:0007669"/>
    <property type="project" value="TreeGrafter"/>
</dbReference>
<dbReference type="EnsemblMetazoa" id="XM_019996754.1">
    <property type="protein sequence ID" value="XP_019852313.1"/>
    <property type="gene ID" value="LOC100635188"/>
</dbReference>
<dbReference type="Pfam" id="PF01490">
    <property type="entry name" value="Aa_trans"/>
    <property type="match status" value="1"/>
</dbReference>
<dbReference type="GO" id="GO:0005774">
    <property type="term" value="C:vacuolar membrane"/>
    <property type="evidence" value="ECO:0007669"/>
    <property type="project" value="TreeGrafter"/>
</dbReference>
<evidence type="ECO:0000313" key="7">
    <source>
        <dbReference type="EnsemblMetazoa" id="XP_019852313.1"/>
    </source>
</evidence>
<dbReference type="PANTHER" id="PTHR22950:SF349">
    <property type="entry name" value="AMINO ACID TRANSPORTER TRANSMEMBRANE DOMAIN-CONTAINING PROTEIN"/>
    <property type="match status" value="1"/>
</dbReference>
<feature type="transmembrane region" description="Helical" evidence="5">
    <location>
        <begin position="187"/>
        <end position="203"/>
    </location>
</feature>
<dbReference type="KEGG" id="aqu:100635188"/>
<feature type="transmembrane region" description="Helical" evidence="5">
    <location>
        <begin position="147"/>
        <end position="167"/>
    </location>
</feature>
<keyword evidence="4 5" id="KW-0472">Membrane</keyword>
<sequence>MADIEELEKKPLSTDVQGQSYKSVRSVVAIQARVVGDERAEIIQKNALKRKEHATTDFETLIHLLKGNIGTGLLALPMATKGAGYILGPLGILLLGLIAMHCMVLLVDCANRLCNIYEVPTLDYSETMQFAIKRKGGSPKISRAGKYIVNIFLMVTQFGFCSVYLVFVGQSVQEIVQETYCIHYDKRIWILIILIPVILLSWIRNLDHLSSLSMLANLCILFGLAVIIYDEISQLVNGRAEVVQPHPQLDSFGTAEKLALFFGNALFSYEAIGVVSTLIIGIINGRNSKN</sequence>
<evidence type="ECO:0000256" key="2">
    <source>
        <dbReference type="ARBA" id="ARBA00022692"/>
    </source>
</evidence>
<feature type="domain" description="Amino acid transporter transmembrane" evidence="6">
    <location>
        <begin position="56"/>
        <end position="278"/>
    </location>
</feature>
<dbReference type="Proteomes" id="UP000007879">
    <property type="component" value="Unassembled WGS sequence"/>
</dbReference>
<feature type="transmembrane region" description="Helical" evidence="5">
    <location>
        <begin position="258"/>
        <end position="283"/>
    </location>
</feature>
<proteinExistence type="predicted"/>
<feature type="transmembrane region" description="Helical" evidence="5">
    <location>
        <begin position="83"/>
        <end position="107"/>
    </location>
</feature>
<comment type="subcellular location">
    <subcellularLocation>
        <location evidence="1">Membrane</location>
        <topology evidence="1">Multi-pass membrane protein</topology>
    </subcellularLocation>
</comment>
<reference evidence="8" key="1">
    <citation type="journal article" date="2010" name="Nature">
        <title>The Amphimedon queenslandica genome and the evolution of animal complexity.</title>
        <authorList>
            <person name="Srivastava M."/>
            <person name="Simakov O."/>
            <person name="Chapman J."/>
            <person name="Fahey B."/>
            <person name="Gauthier M.E."/>
            <person name="Mitros T."/>
            <person name="Richards G.S."/>
            <person name="Conaco C."/>
            <person name="Dacre M."/>
            <person name="Hellsten U."/>
            <person name="Larroux C."/>
            <person name="Putnam N.H."/>
            <person name="Stanke M."/>
            <person name="Adamska M."/>
            <person name="Darling A."/>
            <person name="Degnan S.M."/>
            <person name="Oakley T.H."/>
            <person name="Plachetzki D.C."/>
            <person name="Zhai Y."/>
            <person name="Adamski M."/>
            <person name="Calcino A."/>
            <person name="Cummins S.F."/>
            <person name="Goodstein D.M."/>
            <person name="Harris C."/>
            <person name="Jackson D.J."/>
            <person name="Leys S.P."/>
            <person name="Shu S."/>
            <person name="Woodcroft B.J."/>
            <person name="Vervoort M."/>
            <person name="Kosik K.S."/>
            <person name="Manning G."/>
            <person name="Degnan B.M."/>
            <person name="Rokhsar D.S."/>
        </authorList>
    </citation>
    <scope>NUCLEOTIDE SEQUENCE [LARGE SCALE GENOMIC DNA]</scope>
</reference>
<keyword evidence="3 5" id="KW-1133">Transmembrane helix</keyword>
<dbReference type="GeneID" id="100635188"/>
<keyword evidence="2 5" id="KW-0812">Transmembrane</keyword>
<feature type="transmembrane region" description="Helical" evidence="5">
    <location>
        <begin position="210"/>
        <end position="229"/>
    </location>
</feature>
<dbReference type="GO" id="GO:0015180">
    <property type="term" value="F:L-alanine transmembrane transporter activity"/>
    <property type="evidence" value="ECO:0007669"/>
    <property type="project" value="TreeGrafter"/>
</dbReference>
<evidence type="ECO:0000256" key="4">
    <source>
        <dbReference type="ARBA" id="ARBA00023136"/>
    </source>
</evidence>
<reference evidence="7" key="2">
    <citation type="submission" date="2024-06" db="UniProtKB">
        <authorList>
            <consortium name="EnsemblMetazoa"/>
        </authorList>
    </citation>
    <scope>IDENTIFICATION</scope>
</reference>
<evidence type="ECO:0000256" key="1">
    <source>
        <dbReference type="ARBA" id="ARBA00004141"/>
    </source>
</evidence>
<evidence type="ECO:0000313" key="8">
    <source>
        <dbReference type="Proteomes" id="UP000007879"/>
    </source>
</evidence>
<evidence type="ECO:0000256" key="3">
    <source>
        <dbReference type="ARBA" id="ARBA00022989"/>
    </source>
</evidence>
<dbReference type="InterPro" id="IPR013057">
    <property type="entry name" value="AA_transpt_TM"/>
</dbReference>
<evidence type="ECO:0000256" key="5">
    <source>
        <dbReference type="SAM" id="Phobius"/>
    </source>
</evidence>
<evidence type="ECO:0000259" key="6">
    <source>
        <dbReference type="Pfam" id="PF01490"/>
    </source>
</evidence>
<accession>A0AAN0J6K0</accession>
<dbReference type="AlphaFoldDB" id="A0AAN0J6K0"/>
<name>A0AAN0J6K0_AMPQE</name>
<dbReference type="PANTHER" id="PTHR22950">
    <property type="entry name" value="AMINO ACID TRANSPORTER"/>
    <property type="match status" value="1"/>
</dbReference>
<protein>
    <recommendedName>
        <fullName evidence="6">Amino acid transporter transmembrane domain-containing protein</fullName>
    </recommendedName>
</protein>
<dbReference type="RefSeq" id="XP_019852313.1">
    <property type="nucleotide sequence ID" value="XM_019996754.1"/>
</dbReference>